<keyword evidence="1" id="KW-1185">Reference proteome</keyword>
<protein>
    <submittedName>
        <fullName evidence="2">Uncharacterized protein</fullName>
    </submittedName>
</protein>
<reference evidence="2" key="2">
    <citation type="submission" date="2023-11" db="UniProtKB">
        <authorList>
            <consortium name="WormBaseParasite"/>
        </authorList>
    </citation>
    <scope>IDENTIFICATION</scope>
</reference>
<proteinExistence type="predicted"/>
<accession>A0AA85J3D5</accession>
<dbReference type="AlphaFoldDB" id="A0AA85J3D5"/>
<dbReference type="WBParaSite" id="TREG1_126240.1">
    <property type="protein sequence ID" value="TREG1_126240.1"/>
    <property type="gene ID" value="TREG1_126240"/>
</dbReference>
<evidence type="ECO:0000313" key="1">
    <source>
        <dbReference type="Proteomes" id="UP000050795"/>
    </source>
</evidence>
<sequence>MVVLKLIQKEHDYDAEVIFTWRLQKLSNILEYTDILRKLHELNNFKHKDYVIKWNSGRSVYQITNTEDLRYALKELYRKYIKDHCVRLHVTPLSHYHEYGPPPPYEQCFS</sequence>
<organism evidence="1 2">
    <name type="scientific">Trichobilharzia regenti</name>
    <name type="common">Nasal bird schistosome</name>
    <dbReference type="NCBI Taxonomy" id="157069"/>
    <lineage>
        <taxon>Eukaryota</taxon>
        <taxon>Metazoa</taxon>
        <taxon>Spiralia</taxon>
        <taxon>Lophotrochozoa</taxon>
        <taxon>Platyhelminthes</taxon>
        <taxon>Trematoda</taxon>
        <taxon>Digenea</taxon>
        <taxon>Strigeidida</taxon>
        <taxon>Schistosomatoidea</taxon>
        <taxon>Schistosomatidae</taxon>
        <taxon>Trichobilharzia</taxon>
    </lineage>
</organism>
<dbReference type="Proteomes" id="UP000050795">
    <property type="component" value="Unassembled WGS sequence"/>
</dbReference>
<reference evidence="1" key="1">
    <citation type="submission" date="2022-06" db="EMBL/GenBank/DDBJ databases">
        <authorList>
            <person name="Berger JAMES D."/>
            <person name="Berger JAMES D."/>
        </authorList>
    </citation>
    <scope>NUCLEOTIDE SEQUENCE [LARGE SCALE GENOMIC DNA]</scope>
</reference>
<name>A0AA85J3D5_TRIRE</name>
<evidence type="ECO:0000313" key="2">
    <source>
        <dbReference type="WBParaSite" id="TREG1_126240.1"/>
    </source>
</evidence>